<organism evidence="1 2">
    <name type="scientific">Phytophthora fragariae</name>
    <dbReference type="NCBI Taxonomy" id="53985"/>
    <lineage>
        <taxon>Eukaryota</taxon>
        <taxon>Sar</taxon>
        <taxon>Stramenopiles</taxon>
        <taxon>Oomycota</taxon>
        <taxon>Peronosporomycetes</taxon>
        <taxon>Peronosporales</taxon>
        <taxon>Peronosporaceae</taxon>
        <taxon>Phytophthora</taxon>
    </lineage>
</organism>
<accession>A0A6A3X5C8</accession>
<gene>
    <name evidence="1" type="ORF">PF005_g16976</name>
</gene>
<reference evidence="1 2" key="1">
    <citation type="submission" date="2018-08" db="EMBL/GenBank/DDBJ databases">
        <title>Genomic investigation of the strawberry pathogen Phytophthora fragariae indicates pathogenicity is determined by transcriptional variation in three key races.</title>
        <authorList>
            <person name="Adams T.M."/>
            <person name="Armitage A.D."/>
            <person name="Sobczyk M.K."/>
            <person name="Bates H.J."/>
            <person name="Dunwell J.M."/>
            <person name="Nellist C.F."/>
            <person name="Harrison R.J."/>
        </authorList>
    </citation>
    <scope>NUCLEOTIDE SEQUENCE [LARGE SCALE GENOMIC DNA]</scope>
    <source>
        <strain evidence="1 2">NOV-27</strain>
    </source>
</reference>
<proteinExistence type="predicted"/>
<evidence type="ECO:0000313" key="2">
    <source>
        <dbReference type="Proteomes" id="UP000433483"/>
    </source>
</evidence>
<name>A0A6A3X5C8_9STRA</name>
<dbReference type="Proteomes" id="UP000433483">
    <property type="component" value="Unassembled WGS sequence"/>
</dbReference>
<sequence>MLGGMEAPGAAPVAGAAHRAVAARQRGQQLGPQATYAHDTAQFECVLCAYVATPVCSK</sequence>
<dbReference type="AlphaFoldDB" id="A0A6A3X5C8"/>
<evidence type="ECO:0000313" key="1">
    <source>
        <dbReference type="EMBL" id="KAE9196190.1"/>
    </source>
</evidence>
<keyword evidence="2" id="KW-1185">Reference proteome</keyword>
<dbReference type="EMBL" id="QXGB01001142">
    <property type="protein sequence ID" value="KAE9196190.1"/>
    <property type="molecule type" value="Genomic_DNA"/>
</dbReference>
<protein>
    <submittedName>
        <fullName evidence="1">Uncharacterized protein</fullName>
    </submittedName>
</protein>
<comment type="caution">
    <text evidence="1">The sequence shown here is derived from an EMBL/GenBank/DDBJ whole genome shotgun (WGS) entry which is preliminary data.</text>
</comment>